<dbReference type="RefSeq" id="WP_008789899.1">
    <property type="nucleotide sequence ID" value="NZ_AKCB01000001.1"/>
</dbReference>
<dbReference type="Proteomes" id="UP000003157">
    <property type="component" value="Unassembled WGS sequence"/>
</dbReference>
<dbReference type="CDD" id="cd10944">
    <property type="entry name" value="CE4_SmPgdA_like"/>
    <property type="match status" value="1"/>
</dbReference>
<organism evidence="3 4">
    <name type="scientific">Coprobacillus cateniformis</name>
    <dbReference type="NCBI Taxonomy" id="100884"/>
    <lineage>
        <taxon>Bacteria</taxon>
        <taxon>Bacillati</taxon>
        <taxon>Bacillota</taxon>
        <taxon>Erysipelotrichia</taxon>
        <taxon>Erysipelotrichales</taxon>
        <taxon>Coprobacillaceae</taxon>
        <taxon>Coprobacillus</taxon>
    </lineage>
</organism>
<dbReference type="OrthoDB" id="9812065at2"/>
<evidence type="ECO:0000313" key="4">
    <source>
        <dbReference type="Proteomes" id="UP000003157"/>
    </source>
</evidence>
<evidence type="ECO:0000313" key="3">
    <source>
        <dbReference type="EMBL" id="EFW04020.1"/>
    </source>
</evidence>
<name>E7GDG9_9FIRM</name>
<dbReference type="EMBL" id="ADKX01000041">
    <property type="protein sequence ID" value="EFW04020.1"/>
    <property type="molecule type" value="Genomic_DNA"/>
</dbReference>
<dbReference type="eggNOG" id="COG0726">
    <property type="taxonomic scope" value="Bacteria"/>
</dbReference>
<comment type="caution">
    <text evidence="3">The sequence shown here is derived from an EMBL/GenBank/DDBJ whole genome shotgun (WGS) entry which is preliminary data.</text>
</comment>
<dbReference type="AlphaFoldDB" id="E7GDG9"/>
<dbReference type="InterPro" id="IPR002509">
    <property type="entry name" value="NODB_dom"/>
</dbReference>
<dbReference type="GO" id="GO:0016810">
    <property type="term" value="F:hydrolase activity, acting on carbon-nitrogen (but not peptide) bonds"/>
    <property type="evidence" value="ECO:0007669"/>
    <property type="project" value="InterPro"/>
</dbReference>
<feature type="transmembrane region" description="Helical" evidence="1">
    <location>
        <begin position="12"/>
        <end position="31"/>
    </location>
</feature>
<dbReference type="GO" id="GO:0005975">
    <property type="term" value="P:carbohydrate metabolic process"/>
    <property type="evidence" value="ECO:0007669"/>
    <property type="project" value="InterPro"/>
</dbReference>
<gene>
    <name evidence="3" type="ORF">HMPREF9488_02812</name>
</gene>
<accession>E7GDG9</accession>
<dbReference type="SUPFAM" id="SSF88713">
    <property type="entry name" value="Glycoside hydrolase/deacetylase"/>
    <property type="match status" value="1"/>
</dbReference>
<sequence>MKPKLKLKKLIIDSVCVAVALVAIFVAYLYFTASSIHFQSSHEIEINSVVDYTNFIKAVDGGNPTDVEIDSSQVNVEKLGEYEVVYKYKDEKRILKVQVVDTTPPEFEVQDQTVALNQTIDPKYLVKNIKDVTKTTVTFQEKYTFNKAGEQQVEVVVTDEAQNKTVKTAKVKVVEDKEAPEIIAGNVSIIVGTKTDLKSLVSAKDNFDKEPSIDVVANDFDVNKKGNYEIKYIAKDAAGNQSEKTITIQVIDKTDENEKVVYLTFDDGPSRHTPEVLEILDRYNAKATFFITGMNASYRKYIQIAHDKGHTIGLHTYTHSYSKVYASINAYFDDLEKVGALAKEYIGFVPKYIRFPGGGSNTISKKYTPGIMSKLVKMVEEKGYIYYDWNAENGDGYSKMSKKEMLRRATSSSEKKIMILMHDANGKQNTVDILPDVIEYYQKRGYTFKAIDDSTFVPHQRVNN</sequence>
<dbReference type="Gene3D" id="3.20.20.370">
    <property type="entry name" value="Glycoside hydrolase/deacetylase"/>
    <property type="match status" value="1"/>
</dbReference>
<dbReference type="PANTHER" id="PTHR10587">
    <property type="entry name" value="GLYCOSYL TRANSFERASE-RELATED"/>
    <property type="match status" value="1"/>
</dbReference>
<dbReference type="STRING" id="100884.GCA_000269565_00464"/>
<reference evidence="3 4" key="1">
    <citation type="submission" date="2010-12" db="EMBL/GenBank/DDBJ databases">
        <title>The Genome Sequence of Coprobacillus sp. strain 29_1.</title>
        <authorList>
            <consortium name="The Broad Institute Genome Sequencing Platform"/>
            <person name="Earl A."/>
            <person name="Ward D."/>
            <person name="Feldgarden M."/>
            <person name="Gevers D."/>
            <person name="Daigneault M."/>
            <person name="Sibley C.D."/>
            <person name="White A."/>
            <person name="Strauss J."/>
            <person name="Allen-Vercoe E."/>
            <person name="Young S.K."/>
            <person name="Zeng Q."/>
            <person name="Gargeya S."/>
            <person name="Fitzgerald M."/>
            <person name="Haas B."/>
            <person name="Abouelleil A."/>
            <person name="Alvarado L."/>
            <person name="Arachchi H.M."/>
            <person name="Berlin A."/>
            <person name="Brown A."/>
            <person name="Chapman S.B."/>
            <person name="Chen Z."/>
            <person name="Dunbar C."/>
            <person name="Freedman E."/>
            <person name="Gearin G."/>
            <person name="Gellesch M."/>
            <person name="Goldberg J."/>
            <person name="Griggs A."/>
            <person name="Gujja S."/>
            <person name="Heilman E."/>
            <person name="Heiman D."/>
            <person name="Howarth C."/>
            <person name="Larson L."/>
            <person name="Lui A."/>
            <person name="MacDonald P.J.P."/>
            <person name="Mehta T."/>
            <person name="Montmayeur A."/>
            <person name="Murphy C."/>
            <person name="Neiman D."/>
            <person name="Pearson M."/>
            <person name="Priest M."/>
            <person name="Roberts A."/>
            <person name="Saif S."/>
            <person name="Shea T."/>
            <person name="Shenoy N."/>
            <person name="Sisk P."/>
            <person name="Stolte C."/>
            <person name="Sykes S."/>
            <person name="White J."/>
            <person name="Yandava C."/>
            <person name="Nusbaum C."/>
            <person name="Birren B."/>
        </authorList>
    </citation>
    <scope>NUCLEOTIDE SEQUENCE [LARGE SCALE GENOMIC DNA]</scope>
    <source>
        <strain evidence="3 4">29_1</strain>
    </source>
</reference>
<dbReference type="HOGENOM" id="CLU_038259_0_0_9"/>
<keyword evidence="1" id="KW-0472">Membrane</keyword>
<dbReference type="GeneID" id="78228374"/>
<protein>
    <submittedName>
        <fullName evidence="3">Polysaccharide deacetylase</fullName>
    </submittedName>
</protein>
<dbReference type="Gene3D" id="2.60.40.10">
    <property type="entry name" value="Immunoglobulins"/>
    <property type="match status" value="1"/>
</dbReference>
<dbReference type="PANTHER" id="PTHR10587:SF125">
    <property type="entry name" value="POLYSACCHARIDE DEACETYLASE YHEN-RELATED"/>
    <property type="match status" value="1"/>
</dbReference>
<dbReference type="Gene3D" id="2.60.40.3600">
    <property type="match status" value="1"/>
</dbReference>
<dbReference type="Pfam" id="PF01522">
    <property type="entry name" value="Polysacc_deac_1"/>
    <property type="match status" value="1"/>
</dbReference>
<keyword evidence="1" id="KW-0812">Transmembrane</keyword>
<evidence type="ECO:0000256" key="1">
    <source>
        <dbReference type="SAM" id="Phobius"/>
    </source>
</evidence>
<evidence type="ECO:0000259" key="2">
    <source>
        <dbReference type="PROSITE" id="PS51677"/>
    </source>
</evidence>
<dbReference type="InterPro" id="IPR013783">
    <property type="entry name" value="Ig-like_fold"/>
</dbReference>
<dbReference type="InterPro" id="IPR050248">
    <property type="entry name" value="Polysacc_deacetylase_ArnD"/>
</dbReference>
<proteinExistence type="predicted"/>
<dbReference type="InterPro" id="IPR011330">
    <property type="entry name" value="Glyco_hydro/deAcase_b/a-brl"/>
</dbReference>
<keyword evidence="4" id="KW-1185">Reference proteome</keyword>
<feature type="domain" description="NodB homology" evidence="2">
    <location>
        <begin position="259"/>
        <end position="449"/>
    </location>
</feature>
<dbReference type="PROSITE" id="PS51677">
    <property type="entry name" value="NODB"/>
    <property type="match status" value="1"/>
</dbReference>
<keyword evidence="1" id="KW-1133">Transmembrane helix</keyword>